<dbReference type="GeneID" id="25372264"/>
<protein>
    <submittedName>
        <fullName evidence="2">Uncharacterized protein</fullName>
    </submittedName>
</protein>
<reference evidence="2 3" key="1">
    <citation type="journal article" date="2014" name="BMC Genomics">
        <title>Genome sequencing of four Aureobasidium pullulans varieties: biotechnological potential, stress tolerance, and description of new species.</title>
        <authorList>
            <person name="Gostin Ar C."/>
            <person name="Ohm R.A."/>
            <person name="Kogej T."/>
            <person name="Sonjak S."/>
            <person name="Turk M."/>
            <person name="Zajc J."/>
            <person name="Zalar P."/>
            <person name="Grube M."/>
            <person name="Sun H."/>
            <person name="Han J."/>
            <person name="Sharma A."/>
            <person name="Chiniquy J."/>
            <person name="Ngan C.Y."/>
            <person name="Lipzen A."/>
            <person name="Barry K."/>
            <person name="Grigoriev I.V."/>
            <person name="Gunde-Cimerman N."/>
        </authorList>
    </citation>
    <scope>NUCLEOTIDE SEQUENCE [LARGE SCALE GENOMIC DNA]</scope>
    <source>
        <strain evidence="2 3">EXF-2481</strain>
    </source>
</reference>
<dbReference type="Proteomes" id="UP000030641">
    <property type="component" value="Unassembled WGS sequence"/>
</dbReference>
<dbReference type="RefSeq" id="XP_013339796.1">
    <property type="nucleotide sequence ID" value="XM_013484342.1"/>
</dbReference>
<evidence type="ECO:0000256" key="1">
    <source>
        <dbReference type="SAM" id="MobiDB-lite"/>
    </source>
</evidence>
<feature type="region of interest" description="Disordered" evidence="1">
    <location>
        <begin position="25"/>
        <end position="50"/>
    </location>
</feature>
<proteinExistence type="predicted"/>
<evidence type="ECO:0000313" key="3">
    <source>
        <dbReference type="Proteomes" id="UP000030641"/>
    </source>
</evidence>
<dbReference type="HOGENOM" id="CLU_1570326_0_0_1"/>
<dbReference type="AlphaFoldDB" id="A0A074Y0N1"/>
<name>A0A074Y0N1_AURSE</name>
<gene>
    <name evidence="2" type="ORF">AUEXF2481DRAFT_92294</name>
</gene>
<organism evidence="2 3">
    <name type="scientific">Aureobasidium subglaciale (strain EXF-2481)</name>
    <name type="common">Aureobasidium pullulans var. subglaciale</name>
    <dbReference type="NCBI Taxonomy" id="1043005"/>
    <lineage>
        <taxon>Eukaryota</taxon>
        <taxon>Fungi</taxon>
        <taxon>Dikarya</taxon>
        <taxon>Ascomycota</taxon>
        <taxon>Pezizomycotina</taxon>
        <taxon>Dothideomycetes</taxon>
        <taxon>Dothideomycetidae</taxon>
        <taxon>Dothideales</taxon>
        <taxon>Saccotheciaceae</taxon>
        <taxon>Aureobasidium</taxon>
    </lineage>
</organism>
<keyword evidence="3" id="KW-1185">Reference proteome</keyword>
<sequence length="170" mass="19313">MAWGMAGQVAVWRDVWLQQISASGSSRRGDFDASPFHQASTNSYDTAPPPLFYTQRSPRPAYPTDTPWPSPNHTTLPEYCNLQPGSSTTLSSIISRLHGHELIDDVTSAFRDRHNRALGRLSCPVYLQSRAFFHLSQALILHDIWYTDKTCRTYLLMTDEVDLKISKDIR</sequence>
<evidence type="ECO:0000313" key="2">
    <source>
        <dbReference type="EMBL" id="KEQ91285.1"/>
    </source>
</evidence>
<dbReference type="EMBL" id="KL584780">
    <property type="protein sequence ID" value="KEQ91285.1"/>
    <property type="molecule type" value="Genomic_DNA"/>
</dbReference>
<dbReference type="InParanoid" id="A0A074Y0N1"/>
<accession>A0A074Y0N1</accession>